<reference evidence="12" key="1">
    <citation type="submission" date="2019-12" db="UniProtKB">
        <authorList>
            <consortium name="WormBaseParasite"/>
        </authorList>
    </citation>
    <scope>IDENTIFICATION</scope>
</reference>
<dbReference type="GO" id="GO:2000369">
    <property type="term" value="P:regulation of clathrin-dependent endocytosis"/>
    <property type="evidence" value="ECO:0007669"/>
    <property type="project" value="TreeGrafter"/>
</dbReference>
<dbReference type="PANTHER" id="PTHR22967:SF57">
    <property type="entry name" value="AUXILIN, ISOFORM A-RELATED"/>
    <property type="match status" value="1"/>
</dbReference>
<keyword evidence="3" id="KW-0808">Transferase</keyword>
<dbReference type="AlphaFoldDB" id="A0A5S6R686"/>
<dbReference type="PANTHER" id="PTHR22967">
    <property type="entry name" value="SERINE/THREONINE PROTEIN KINASE"/>
    <property type="match status" value="1"/>
</dbReference>
<feature type="compositionally biased region" description="Polar residues" evidence="9">
    <location>
        <begin position="554"/>
        <end position="574"/>
    </location>
</feature>
<evidence type="ECO:0000256" key="5">
    <source>
        <dbReference type="ARBA" id="ARBA00022777"/>
    </source>
</evidence>
<dbReference type="Pfam" id="PF00069">
    <property type="entry name" value="Pkinase"/>
    <property type="match status" value="1"/>
</dbReference>
<dbReference type="PROSITE" id="PS00108">
    <property type="entry name" value="PROTEIN_KINASE_ST"/>
    <property type="match status" value="1"/>
</dbReference>
<dbReference type="GO" id="GO:0005737">
    <property type="term" value="C:cytoplasm"/>
    <property type="evidence" value="ECO:0007669"/>
    <property type="project" value="TreeGrafter"/>
</dbReference>
<dbReference type="GO" id="GO:0045747">
    <property type="term" value="P:positive regulation of Notch signaling pathway"/>
    <property type="evidence" value="ECO:0007669"/>
    <property type="project" value="TreeGrafter"/>
</dbReference>
<evidence type="ECO:0000256" key="8">
    <source>
        <dbReference type="ARBA" id="ARBA00048679"/>
    </source>
</evidence>
<dbReference type="Gene3D" id="1.10.510.10">
    <property type="entry name" value="Transferase(Phosphotransferase) domain 1"/>
    <property type="match status" value="1"/>
</dbReference>
<sequence>MRKIFGKQHAAAGSAEKDCKGQVVTVGGVSVTIEGKIAEGGFSFVYLVRCQSTGHLMALKRQFVNEARLLEACRLEAEITRTLGDHPNIITYISSSIQPTGDGIQEYLLLTKYYRRSVLQIMNVHLKDRNYLTYKEVLNIFCSVCFAVAQLHQRQLPIIHRDLKVENVLIDDDGTCVLCDFGSSTTRVLSLATHPMNVIAEEIARFTTLSYRSPEMVDLYLGRPITTKSDIWALGVMLYKLCYFTLPFKDSAFAIQNASFTFPSEPAYAISLRPLISYMLNADCNTRPDIFQVTYFACTLAGRACPVPNLYNVPLPDVNSTRPKHPDRVVTSSEIHSARTSQLEPSTSAITTVTPRQRPKAVPFVPNVPIGTVPCKATNSAKAPLVVENSASSSSVYELSSNSNTLTCQLSPSASPEKGSHGGGHRRNTSDPFVVAASDIGNRISAFRPYRSERQVSEVGSADKNNPFDIDDVCFGYRFDELPRCKGSANSTFSVKKSHESLTAEVDGKDPFSAAPFELQSERHDGSIALRHSVGRWRRYKKLVNAEDGELPTQLPSEQLVSSRSYGSTDSVGSASDLRERMAASSSSSSEYEDNASTVDKAIPLEPSAVIEDPVSLEAESCEPEASGRRPLLADESEADDMEYFEIPGQNMADLVDRPSRPFKPDFAAVLADNGASISNDVFSMAPFVCRSNNVSAALQCTRSLDRSLFRGRRMGTAPDDDGGDDDRHLIKSSGEDETFRL</sequence>
<dbReference type="GO" id="GO:0004674">
    <property type="term" value="F:protein serine/threonine kinase activity"/>
    <property type="evidence" value="ECO:0007669"/>
    <property type="project" value="UniProtKB-KW"/>
</dbReference>
<evidence type="ECO:0000256" key="7">
    <source>
        <dbReference type="ARBA" id="ARBA00047899"/>
    </source>
</evidence>
<evidence type="ECO:0000256" key="3">
    <source>
        <dbReference type="ARBA" id="ARBA00022679"/>
    </source>
</evidence>
<comment type="catalytic activity">
    <reaction evidence="8">
        <text>L-seryl-[protein] + ATP = O-phospho-L-seryl-[protein] + ADP + H(+)</text>
        <dbReference type="Rhea" id="RHEA:17989"/>
        <dbReference type="Rhea" id="RHEA-COMP:9863"/>
        <dbReference type="Rhea" id="RHEA-COMP:11604"/>
        <dbReference type="ChEBI" id="CHEBI:15378"/>
        <dbReference type="ChEBI" id="CHEBI:29999"/>
        <dbReference type="ChEBI" id="CHEBI:30616"/>
        <dbReference type="ChEBI" id="CHEBI:83421"/>
        <dbReference type="ChEBI" id="CHEBI:456216"/>
        <dbReference type="EC" id="2.7.11.1"/>
    </reaction>
</comment>
<feature type="region of interest" description="Disordered" evidence="9">
    <location>
        <begin position="554"/>
        <end position="607"/>
    </location>
</feature>
<dbReference type="Proteomes" id="UP000046395">
    <property type="component" value="Unassembled WGS sequence"/>
</dbReference>
<keyword evidence="2" id="KW-0723">Serine/threonine-protein kinase</keyword>
<dbReference type="EC" id="2.7.11.1" evidence="1"/>
<evidence type="ECO:0000259" key="10">
    <source>
        <dbReference type="PROSITE" id="PS50011"/>
    </source>
</evidence>
<evidence type="ECO:0000256" key="4">
    <source>
        <dbReference type="ARBA" id="ARBA00022741"/>
    </source>
</evidence>
<feature type="region of interest" description="Disordered" evidence="9">
    <location>
        <begin position="407"/>
        <end position="431"/>
    </location>
</feature>
<dbReference type="STRING" id="70415.A0A5S6R686"/>
<dbReference type="GO" id="GO:0035612">
    <property type="term" value="F:AP-2 adaptor complex binding"/>
    <property type="evidence" value="ECO:0007669"/>
    <property type="project" value="TreeGrafter"/>
</dbReference>
<protein>
    <recommendedName>
        <fullName evidence="1">non-specific serine/threonine protein kinase</fullName>
        <ecNumber evidence="1">2.7.11.1</ecNumber>
    </recommendedName>
</protein>
<organism evidence="11 12">
    <name type="scientific">Trichuris muris</name>
    <name type="common">Mouse whipworm</name>
    <dbReference type="NCBI Taxonomy" id="70415"/>
    <lineage>
        <taxon>Eukaryota</taxon>
        <taxon>Metazoa</taxon>
        <taxon>Ecdysozoa</taxon>
        <taxon>Nematoda</taxon>
        <taxon>Enoplea</taxon>
        <taxon>Dorylaimia</taxon>
        <taxon>Trichinellida</taxon>
        <taxon>Trichuridae</taxon>
        <taxon>Trichuris</taxon>
    </lineage>
</organism>
<keyword evidence="6" id="KW-0067">ATP-binding</keyword>
<dbReference type="InterPro" id="IPR000719">
    <property type="entry name" value="Prot_kinase_dom"/>
</dbReference>
<name>A0A5S6R686_TRIMR</name>
<feature type="compositionally biased region" description="Basic and acidic residues" evidence="9">
    <location>
        <begin position="726"/>
        <end position="742"/>
    </location>
</feature>
<evidence type="ECO:0000313" key="12">
    <source>
        <dbReference type="WBParaSite" id="TMUE_3000014782.1"/>
    </source>
</evidence>
<evidence type="ECO:0000256" key="6">
    <source>
        <dbReference type="ARBA" id="ARBA00022840"/>
    </source>
</evidence>
<evidence type="ECO:0000256" key="9">
    <source>
        <dbReference type="SAM" id="MobiDB-lite"/>
    </source>
</evidence>
<comment type="catalytic activity">
    <reaction evidence="7">
        <text>L-threonyl-[protein] + ATP = O-phospho-L-threonyl-[protein] + ADP + H(+)</text>
        <dbReference type="Rhea" id="RHEA:46608"/>
        <dbReference type="Rhea" id="RHEA-COMP:11060"/>
        <dbReference type="Rhea" id="RHEA-COMP:11605"/>
        <dbReference type="ChEBI" id="CHEBI:15378"/>
        <dbReference type="ChEBI" id="CHEBI:30013"/>
        <dbReference type="ChEBI" id="CHEBI:30616"/>
        <dbReference type="ChEBI" id="CHEBI:61977"/>
        <dbReference type="ChEBI" id="CHEBI:456216"/>
        <dbReference type="EC" id="2.7.11.1"/>
    </reaction>
</comment>
<keyword evidence="11" id="KW-1185">Reference proteome</keyword>
<evidence type="ECO:0000256" key="1">
    <source>
        <dbReference type="ARBA" id="ARBA00012513"/>
    </source>
</evidence>
<dbReference type="PROSITE" id="PS50011">
    <property type="entry name" value="PROTEIN_KINASE_DOM"/>
    <property type="match status" value="1"/>
</dbReference>
<keyword evidence="4" id="KW-0547">Nucleotide-binding</keyword>
<dbReference type="InterPro" id="IPR011009">
    <property type="entry name" value="Kinase-like_dom_sf"/>
</dbReference>
<keyword evidence="5" id="KW-0418">Kinase</keyword>
<evidence type="ECO:0000256" key="2">
    <source>
        <dbReference type="ARBA" id="ARBA00022527"/>
    </source>
</evidence>
<dbReference type="WBParaSite" id="TMUE_3000014782.1">
    <property type="protein sequence ID" value="TMUE_3000014782.1"/>
    <property type="gene ID" value="WBGene00291378"/>
</dbReference>
<dbReference type="SUPFAM" id="SSF56112">
    <property type="entry name" value="Protein kinase-like (PK-like)"/>
    <property type="match status" value="1"/>
</dbReference>
<dbReference type="GO" id="GO:0005524">
    <property type="term" value="F:ATP binding"/>
    <property type="evidence" value="ECO:0007669"/>
    <property type="project" value="UniProtKB-KW"/>
</dbReference>
<feature type="domain" description="Protein kinase" evidence="10">
    <location>
        <begin position="31"/>
        <end position="297"/>
    </location>
</feature>
<dbReference type="SMART" id="SM00220">
    <property type="entry name" value="S_TKc"/>
    <property type="match status" value="1"/>
</dbReference>
<proteinExistence type="predicted"/>
<dbReference type="InterPro" id="IPR008271">
    <property type="entry name" value="Ser/Thr_kinase_AS"/>
</dbReference>
<evidence type="ECO:0000313" key="11">
    <source>
        <dbReference type="Proteomes" id="UP000046395"/>
    </source>
</evidence>
<accession>A0A5S6R686</accession>
<feature type="region of interest" description="Disordered" evidence="9">
    <location>
        <begin position="712"/>
        <end position="742"/>
    </location>
</feature>